<dbReference type="AlphaFoldDB" id="A0A9N9JWF4"/>
<proteinExistence type="predicted"/>
<evidence type="ECO:0000313" key="2">
    <source>
        <dbReference type="Proteomes" id="UP000789405"/>
    </source>
</evidence>
<gene>
    <name evidence="1" type="ORF">DERYTH_LOCUS23083</name>
</gene>
<organism evidence="1 2">
    <name type="scientific">Dentiscutata erythropus</name>
    <dbReference type="NCBI Taxonomy" id="1348616"/>
    <lineage>
        <taxon>Eukaryota</taxon>
        <taxon>Fungi</taxon>
        <taxon>Fungi incertae sedis</taxon>
        <taxon>Mucoromycota</taxon>
        <taxon>Glomeromycotina</taxon>
        <taxon>Glomeromycetes</taxon>
        <taxon>Diversisporales</taxon>
        <taxon>Gigasporaceae</taxon>
        <taxon>Dentiscutata</taxon>
    </lineage>
</organism>
<accession>A0A9N9JWF4</accession>
<dbReference type="OrthoDB" id="2370130at2759"/>
<comment type="caution">
    <text evidence="1">The sequence shown here is derived from an EMBL/GenBank/DDBJ whole genome shotgun (WGS) entry which is preliminary data.</text>
</comment>
<name>A0A9N9JWF4_9GLOM</name>
<dbReference type="Proteomes" id="UP000789405">
    <property type="component" value="Unassembled WGS sequence"/>
</dbReference>
<protein>
    <submittedName>
        <fullName evidence="1">4235_t:CDS:1</fullName>
    </submittedName>
</protein>
<dbReference type="EMBL" id="CAJVPY010033975">
    <property type="protein sequence ID" value="CAG8799521.1"/>
    <property type="molecule type" value="Genomic_DNA"/>
</dbReference>
<evidence type="ECO:0000313" key="1">
    <source>
        <dbReference type="EMBL" id="CAG8799521.1"/>
    </source>
</evidence>
<reference evidence="1" key="1">
    <citation type="submission" date="2021-06" db="EMBL/GenBank/DDBJ databases">
        <authorList>
            <person name="Kallberg Y."/>
            <person name="Tangrot J."/>
            <person name="Rosling A."/>
        </authorList>
    </citation>
    <scope>NUCLEOTIDE SEQUENCE</scope>
    <source>
        <strain evidence="1">MA453B</strain>
    </source>
</reference>
<sequence length="138" mass="16008">MSTTLYLITNFSAKSFSENIQNSLQTAISSNNITNYIKLNYTEGFTNSNPKNSNKYNYKYFAKSNCRKKQCLRFGQKLDPVYKYINELSDELSDKAFKVCKICNNKWAEETSISTIKSHFKSKYPLIFKDLQQNSLST</sequence>
<keyword evidence="2" id="KW-1185">Reference proteome</keyword>